<dbReference type="EMBL" id="KI913122">
    <property type="protein sequence ID" value="ETV82647.1"/>
    <property type="molecule type" value="Genomic_DNA"/>
</dbReference>
<dbReference type="GeneID" id="20807217"/>
<gene>
    <name evidence="1" type="ORF">H257_05221</name>
</gene>
<organism evidence="1">
    <name type="scientific">Aphanomyces astaci</name>
    <name type="common">Crayfish plague agent</name>
    <dbReference type="NCBI Taxonomy" id="112090"/>
    <lineage>
        <taxon>Eukaryota</taxon>
        <taxon>Sar</taxon>
        <taxon>Stramenopiles</taxon>
        <taxon>Oomycota</taxon>
        <taxon>Saprolegniomycetes</taxon>
        <taxon>Saprolegniales</taxon>
        <taxon>Verrucalvaceae</taxon>
        <taxon>Aphanomyces</taxon>
    </lineage>
</organism>
<evidence type="ECO:0000313" key="1">
    <source>
        <dbReference type="EMBL" id="ETV82647.1"/>
    </source>
</evidence>
<name>W4GSI1_APHAT</name>
<reference evidence="1" key="1">
    <citation type="submission" date="2013-12" db="EMBL/GenBank/DDBJ databases">
        <title>The Genome Sequence of Aphanomyces astaci APO3.</title>
        <authorList>
            <consortium name="The Broad Institute Genomics Platform"/>
            <person name="Russ C."/>
            <person name="Tyler B."/>
            <person name="van West P."/>
            <person name="Dieguez-Uribeondo J."/>
            <person name="Young S.K."/>
            <person name="Zeng Q."/>
            <person name="Gargeya S."/>
            <person name="Fitzgerald M."/>
            <person name="Abouelleil A."/>
            <person name="Alvarado L."/>
            <person name="Chapman S.B."/>
            <person name="Gainer-Dewar J."/>
            <person name="Goldberg J."/>
            <person name="Griggs A."/>
            <person name="Gujja S."/>
            <person name="Hansen M."/>
            <person name="Howarth C."/>
            <person name="Imamovic A."/>
            <person name="Ireland A."/>
            <person name="Larimer J."/>
            <person name="McCowan C."/>
            <person name="Murphy C."/>
            <person name="Pearson M."/>
            <person name="Poon T.W."/>
            <person name="Priest M."/>
            <person name="Roberts A."/>
            <person name="Saif S."/>
            <person name="Shea T."/>
            <person name="Sykes S."/>
            <person name="Wortman J."/>
            <person name="Nusbaum C."/>
            <person name="Birren B."/>
        </authorList>
    </citation>
    <scope>NUCLEOTIDE SEQUENCE [LARGE SCALE GENOMIC DNA]</scope>
    <source>
        <strain evidence="1">APO3</strain>
    </source>
</reference>
<proteinExistence type="predicted"/>
<dbReference type="AlphaFoldDB" id="W4GSI1"/>
<dbReference type="RefSeq" id="XP_009828316.1">
    <property type="nucleotide sequence ID" value="XM_009830014.1"/>
</dbReference>
<dbReference type="VEuPathDB" id="FungiDB:H257_05221"/>
<sequence length="61" mass="6755">MGPIQAAPTSSISRMTRCSMSKPGYQHEVQKTSFCAGTKRNDIFSMSSNIFLLFWCVASSM</sequence>
<protein>
    <submittedName>
        <fullName evidence="1">Uncharacterized protein</fullName>
    </submittedName>
</protein>
<accession>W4GSI1</accession>